<dbReference type="RefSeq" id="WP_246238647.1">
    <property type="nucleotide sequence ID" value="NZ_BAAABN010000047.1"/>
</dbReference>
<evidence type="ECO:0000256" key="1">
    <source>
        <dbReference type="SAM" id="Phobius"/>
    </source>
</evidence>
<name>A0A5M3VY53_9ACTN</name>
<keyword evidence="1" id="KW-0472">Membrane</keyword>
<feature type="transmembrane region" description="Helical" evidence="1">
    <location>
        <begin position="123"/>
        <end position="144"/>
    </location>
</feature>
<feature type="transmembrane region" description="Helical" evidence="1">
    <location>
        <begin position="20"/>
        <end position="39"/>
    </location>
</feature>
<sequence length="510" mass="53889">MIPEISVGKQRSLLVRLSPALLGVLLGMLALGPALAPGFTLRYDMVFVPDPPIFRDLGGFPRSVPSDLVVAVLSYPIPAMLVQKLILLGIFLLAATGAAALVPRDRTAARLVAAAFYAWNLYLAQRLLLGQWALLLGYAGLPWAVRAAAQSGVRRFAIALIPAAVGGFQAMLVTLLAVLPVTARHPERWRAIATASTVAAVFSLPWLIPALRSGAATDPAGVDAFAARADGPFGTVGSLLSLGGIWNAEAGVPGQGSWASATIRLLVSAIAIWGFARLLRRSRDPALSGLAVAAALGLGIACLGAFLPDALKTLISWWPAFGPLRDGQVYLAPLALVLALGLASFARGRFGLAAVVVPVLVLPTLAIGAFGRLTAADYPAEWRQVQRIVNADPAPGALVSLPWRAHRVFRWTGGQVILDPATKLFARRVVWNDTLMIESRESGTIAVTAEDPLARRVGALLAEPGPAAPRLAAAGIRYILVSHANENEFLLKLQDVTPIFRGESLLLLRL</sequence>
<organism evidence="2 3">
    <name type="scientific">Acrocarpospora corrugata</name>
    <dbReference type="NCBI Taxonomy" id="35763"/>
    <lineage>
        <taxon>Bacteria</taxon>
        <taxon>Bacillati</taxon>
        <taxon>Actinomycetota</taxon>
        <taxon>Actinomycetes</taxon>
        <taxon>Streptosporangiales</taxon>
        <taxon>Streptosporangiaceae</taxon>
        <taxon>Acrocarpospora</taxon>
    </lineage>
</organism>
<feature type="transmembrane region" description="Helical" evidence="1">
    <location>
        <begin position="156"/>
        <end position="179"/>
    </location>
</feature>
<feature type="transmembrane region" description="Helical" evidence="1">
    <location>
        <begin position="327"/>
        <end position="345"/>
    </location>
</feature>
<keyword evidence="1" id="KW-1133">Transmembrane helix</keyword>
<evidence type="ECO:0000313" key="3">
    <source>
        <dbReference type="Proteomes" id="UP000334990"/>
    </source>
</evidence>
<protein>
    <submittedName>
        <fullName evidence="2">Uncharacterized protein</fullName>
    </submittedName>
</protein>
<reference evidence="2 3" key="1">
    <citation type="submission" date="2019-10" db="EMBL/GenBank/DDBJ databases">
        <title>Whole genome shotgun sequence of Acrocarpospora corrugata NBRC 13972.</title>
        <authorList>
            <person name="Ichikawa N."/>
            <person name="Kimura A."/>
            <person name="Kitahashi Y."/>
            <person name="Komaki H."/>
            <person name="Oguchi A."/>
        </authorList>
    </citation>
    <scope>NUCLEOTIDE SEQUENCE [LARGE SCALE GENOMIC DNA]</scope>
    <source>
        <strain evidence="2 3">NBRC 13972</strain>
    </source>
</reference>
<evidence type="ECO:0000313" key="2">
    <source>
        <dbReference type="EMBL" id="GES00850.1"/>
    </source>
</evidence>
<gene>
    <name evidence="2" type="ORF">Acor_29140</name>
</gene>
<feature type="transmembrane region" description="Helical" evidence="1">
    <location>
        <begin position="286"/>
        <end position="307"/>
    </location>
</feature>
<feature type="transmembrane region" description="Helical" evidence="1">
    <location>
        <begin position="81"/>
        <end position="102"/>
    </location>
</feature>
<comment type="caution">
    <text evidence="2">The sequence shown here is derived from an EMBL/GenBank/DDBJ whole genome shotgun (WGS) entry which is preliminary data.</text>
</comment>
<proteinExistence type="predicted"/>
<dbReference type="AlphaFoldDB" id="A0A5M3VY53"/>
<dbReference type="Proteomes" id="UP000334990">
    <property type="component" value="Unassembled WGS sequence"/>
</dbReference>
<feature type="transmembrane region" description="Helical" evidence="1">
    <location>
        <begin position="261"/>
        <end position="279"/>
    </location>
</feature>
<feature type="transmembrane region" description="Helical" evidence="1">
    <location>
        <begin position="352"/>
        <end position="371"/>
    </location>
</feature>
<keyword evidence="1" id="KW-0812">Transmembrane</keyword>
<keyword evidence="3" id="KW-1185">Reference proteome</keyword>
<feature type="transmembrane region" description="Helical" evidence="1">
    <location>
        <begin position="191"/>
        <end position="208"/>
    </location>
</feature>
<accession>A0A5M3VY53</accession>
<dbReference type="EMBL" id="BLAD01000047">
    <property type="protein sequence ID" value="GES00850.1"/>
    <property type="molecule type" value="Genomic_DNA"/>
</dbReference>